<keyword evidence="1" id="KW-0343">GTPase activation</keyword>
<dbReference type="GO" id="GO:0005829">
    <property type="term" value="C:cytosol"/>
    <property type="evidence" value="ECO:0007669"/>
    <property type="project" value="TreeGrafter"/>
</dbReference>
<protein>
    <submittedName>
        <fullName evidence="4">Uncharacterized protein</fullName>
    </submittedName>
</protein>
<keyword evidence="5" id="KW-1185">Reference proteome</keyword>
<feature type="non-terminal residue" evidence="4">
    <location>
        <position position="1"/>
    </location>
</feature>
<evidence type="ECO:0000256" key="2">
    <source>
        <dbReference type="ARBA" id="ARBA00022614"/>
    </source>
</evidence>
<dbReference type="InterPro" id="IPR001611">
    <property type="entry name" value="Leu-rich_rpt"/>
</dbReference>
<dbReference type="SMART" id="SM00368">
    <property type="entry name" value="LRR_RI"/>
    <property type="match status" value="10"/>
</dbReference>
<keyword evidence="2" id="KW-0433">Leucine-rich repeat</keyword>
<dbReference type="GO" id="GO:0048471">
    <property type="term" value="C:perinuclear region of cytoplasm"/>
    <property type="evidence" value="ECO:0007669"/>
    <property type="project" value="TreeGrafter"/>
</dbReference>
<organism evidence="4 5">
    <name type="scientific">Rhododendron williamsianum</name>
    <dbReference type="NCBI Taxonomy" id="262921"/>
    <lineage>
        <taxon>Eukaryota</taxon>
        <taxon>Viridiplantae</taxon>
        <taxon>Streptophyta</taxon>
        <taxon>Embryophyta</taxon>
        <taxon>Tracheophyta</taxon>
        <taxon>Spermatophyta</taxon>
        <taxon>Magnoliopsida</taxon>
        <taxon>eudicotyledons</taxon>
        <taxon>Gunneridae</taxon>
        <taxon>Pentapetalae</taxon>
        <taxon>asterids</taxon>
        <taxon>Ericales</taxon>
        <taxon>Ericaceae</taxon>
        <taxon>Ericoideae</taxon>
        <taxon>Rhodoreae</taxon>
        <taxon>Rhododendron</taxon>
    </lineage>
</organism>
<reference evidence="4 5" key="1">
    <citation type="journal article" date="2019" name="Genome Biol. Evol.">
        <title>The Rhododendron genome and chromosomal organization provide insight into shared whole-genome duplications across the heath family (Ericaceae).</title>
        <authorList>
            <person name="Soza V.L."/>
            <person name="Lindsley D."/>
            <person name="Waalkes A."/>
            <person name="Ramage E."/>
            <person name="Patwardhan R.P."/>
            <person name="Burton J.N."/>
            <person name="Adey A."/>
            <person name="Kumar A."/>
            <person name="Qiu R."/>
            <person name="Shendure J."/>
            <person name="Hall B."/>
        </authorList>
    </citation>
    <scope>NUCLEOTIDE SEQUENCE [LARGE SCALE GENOMIC DNA]</scope>
    <source>
        <strain evidence="4">RSF 1966-606</strain>
    </source>
</reference>
<comment type="caution">
    <text evidence="4">The sequence shown here is derived from an EMBL/GenBank/DDBJ whole genome shotgun (WGS) entry which is preliminary data.</text>
</comment>
<dbReference type="FunFam" id="3.80.10.10:FF:001374">
    <property type="entry name" value="RNI-like superfamily protein"/>
    <property type="match status" value="1"/>
</dbReference>
<gene>
    <name evidence="4" type="ORF">C3L33_14042</name>
</gene>
<dbReference type="GO" id="GO:0006913">
    <property type="term" value="P:nucleocytoplasmic transport"/>
    <property type="evidence" value="ECO:0007669"/>
    <property type="project" value="TreeGrafter"/>
</dbReference>
<evidence type="ECO:0000313" key="4">
    <source>
        <dbReference type="EMBL" id="KAE9454060.1"/>
    </source>
</evidence>
<dbReference type="Gene3D" id="3.80.10.10">
    <property type="entry name" value="Ribonuclease Inhibitor"/>
    <property type="match status" value="5"/>
</dbReference>
<dbReference type="PANTHER" id="PTHR24113">
    <property type="entry name" value="RAN GTPASE-ACTIVATING PROTEIN 1"/>
    <property type="match status" value="1"/>
</dbReference>
<dbReference type="AlphaFoldDB" id="A0A6A4L707"/>
<evidence type="ECO:0000313" key="5">
    <source>
        <dbReference type="Proteomes" id="UP000428333"/>
    </source>
</evidence>
<dbReference type="GO" id="GO:0031267">
    <property type="term" value="F:small GTPase binding"/>
    <property type="evidence" value="ECO:0007669"/>
    <property type="project" value="TreeGrafter"/>
</dbReference>
<dbReference type="GO" id="GO:0005096">
    <property type="term" value="F:GTPase activator activity"/>
    <property type="evidence" value="ECO:0007669"/>
    <property type="project" value="UniProtKB-KW"/>
</dbReference>
<proteinExistence type="predicted"/>
<dbReference type="InterPro" id="IPR032675">
    <property type="entry name" value="LRR_dom_sf"/>
</dbReference>
<dbReference type="EMBL" id="QEFC01002152">
    <property type="protein sequence ID" value="KAE9454060.1"/>
    <property type="molecule type" value="Genomic_DNA"/>
</dbReference>
<accession>A0A6A4L707</accession>
<dbReference type="Proteomes" id="UP000428333">
    <property type="component" value="Linkage Group LG08"/>
</dbReference>
<dbReference type="SUPFAM" id="SSF52047">
    <property type="entry name" value="RNI-like"/>
    <property type="match status" value="2"/>
</dbReference>
<keyword evidence="3" id="KW-0677">Repeat</keyword>
<evidence type="ECO:0000256" key="3">
    <source>
        <dbReference type="ARBA" id="ARBA00022737"/>
    </source>
</evidence>
<dbReference type="OrthoDB" id="341587at2759"/>
<dbReference type="PANTHER" id="PTHR24113:SF12">
    <property type="entry name" value="RAN GTPASE-ACTIVATING PROTEIN 1"/>
    <property type="match status" value="1"/>
</dbReference>
<evidence type="ECO:0000256" key="1">
    <source>
        <dbReference type="ARBA" id="ARBA00022468"/>
    </source>
</evidence>
<dbReference type="GO" id="GO:0005634">
    <property type="term" value="C:nucleus"/>
    <property type="evidence" value="ECO:0007669"/>
    <property type="project" value="TreeGrafter"/>
</dbReference>
<dbReference type="Pfam" id="PF13516">
    <property type="entry name" value="LRR_6"/>
    <property type="match status" value="7"/>
</dbReference>
<sequence>MNLRIDFTENCPLLERVRPTRGVLGGVPFRDHDFYDVSISLEARVHRGETFRCSRSFRVLPGLFPAKALFVNRGRLERLLLLRAASSSKGDVGPRRRVYTESQGQDPLPLGRVKEFAAFAVPAGAFLAITLVLWKLLEKVLPKTSTYSSVASKPSMKGIKWSPGTSVLQVFGAKAGGEPRKRLNHFAKELRSSSRVDISGCNFGDDGLFFLAESLAYNQAAEEVNFAANGITAAGLKAFDGVLQSNMFLKTLDLSCLCDILVGNAGIQKLQLNSADLGDEGAKAIAEMLKKNSSLHVLELNNNMIDYSGFTSLAGALLENDSIQSLYLNGNYCGALGAAALAKGLEGNKSLREISLQGNSIGDEGVRALMSSLSLREGRLQHLDIGNNAITSKGAFHVAEYVRESKSLVFLNLSMNDIGDEAASDLGKIKETVGKFFRMLILVSIAGATLGISLSFPICVEVSNEPKEMNANKGAEKIAEALKQNQSLANLDLGGNNIHAKGASAIAQIGAMGVEFIADALKYNSTISTLDLRANGLGDEGAICLAQSLKVVNGALTSLDLGTNLTWLDVGFSEDDGAFAIARALKANEDVSITKLNLASNSISKLGQGVLTDAIDHVYEMAEKEVNIFF</sequence>
<name>A0A6A4L707_9ERIC</name>
<dbReference type="InterPro" id="IPR027038">
    <property type="entry name" value="RanGap"/>
</dbReference>